<evidence type="ECO:0000313" key="3">
    <source>
        <dbReference type="Proteomes" id="UP000284177"/>
    </source>
</evidence>
<comment type="caution">
    <text evidence="2">The sequence shown here is derived from an EMBL/GenBank/DDBJ whole genome shotgun (WGS) entry which is preliminary data.</text>
</comment>
<organism evidence="2 3">
    <name type="scientific">Thermohalobacter berrensis</name>
    <dbReference type="NCBI Taxonomy" id="99594"/>
    <lineage>
        <taxon>Bacteria</taxon>
        <taxon>Bacillati</taxon>
        <taxon>Bacillota</taxon>
        <taxon>Tissierellia</taxon>
        <taxon>Tissierellales</taxon>
        <taxon>Thermohalobacteraceae</taxon>
        <taxon>Thermohalobacter</taxon>
    </lineage>
</organism>
<accession>A0A419T388</accession>
<dbReference type="RefSeq" id="WP_120169001.1">
    <property type="nucleotide sequence ID" value="NZ_MCIB01000014.1"/>
</dbReference>
<dbReference type="InterPro" id="IPR023883">
    <property type="entry name" value="CHP03980_redox-disulphide"/>
</dbReference>
<dbReference type="PANTHER" id="PTHR39341:SF1">
    <property type="entry name" value="DUF1858 DOMAIN-CONTAINING PROTEIN"/>
    <property type="match status" value="1"/>
</dbReference>
<feature type="domain" description="DUF1858" evidence="1">
    <location>
        <begin position="3"/>
        <end position="56"/>
    </location>
</feature>
<dbReference type="Pfam" id="PF08984">
    <property type="entry name" value="DUF1858"/>
    <property type="match status" value="1"/>
</dbReference>
<evidence type="ECO:0000259" key="1">
    <source>
        <dbReference type="Pfam" id="PF08984"/>
    </source>
</evidence>
<dbReference type="AlphaFoldDB" id="A0A419T388"/>
<name>A0A419T388_9FIRM</name>
<dbReference type="NCBIfam" id="TIGR03980">
    <property type="entry name" value="prismane_assoc"/>
    <property type="match status" value="1"/>
</dbReference>
<dbReference type="Gene3D" id="1.10.3910.10">
    <property type="entry name" value="SP0561-like"/>
    <property type="match status" value="1"/>
</dbReference>
<evidence type="ECO:0000313" key="2">
    <source>
        <dbReference type="EMBL" id="RKD31931.1"/>
    </source>
</evidence>
<dbReference type="Proteomes" id="UP000284177">
    <property type="component" value="Unassembled WGS sequence"/>
</dbReference>
<dbReference type="OrthoDB" id="15017at2"/>
<dbReference type="InterPro" id="IPR015077">
    <property type="entry name" value="DUF1858"/>
</dbReference>
<keyword evidence="3" id="KW-1185">Reference proteome</keyword>
<proteinExistence type="predicted"/>
<dbReference type="SUPFAM" id="SSF140683">
    <property type="entry name" value="SP0561-like"/>
    <property type="match status" value="1"/>
</dbReference>
<dbReference type="EMBL" id="MCIB01000014">
    <property type="protein sequence ID" value="RKD31931.1"/>
    <property type="molecule type" value="Genomic_DNA"/>
</dbReference>
<dbReference type="InterPro" id="IPR038062">
    <property type="entry name" value="ScdA-like_N_sf"/>
</dbReference>
<dbReference type="PANTHER" id="PTHR39341">
    <property type="entry name" value="BSL7085 PROTEIN"/>
    <property type="match status" value="1"/>
</dbReference>
<sequence length="61" mass="6662">MKITKDMLIGEILKQNPKAAEILMGFGMGCLGCPSSQMETLEEAANVHGIDLDKLLEELNK</sequence>
<protein>
    <submittedName>
        <fullName evidence="2">Disulfide oxidoreductase</fullName>
    </submittedName>
</protein>
<reference evidence="2 3" key="1">
    <citation type="submission" date="2016-08" db="EMBL/GenBank/DDBJ databases">
        <title>Novel Firmicutes and Novel Genomes.</title>
        <authorList>
            <person name="Poppleton D.I."/>
            <person name="Gribaldo S."/>
        </authorList>
    </citation>
    <scope>NUCLEOTIDE SEQUENCE [LARGE SCALE GENOMIC DNA]</scope>
    <source>
        <strain evidence="2 3">CTT3</strain>
    </source>
</reference>
<gene>
    <name evidence="2" type="ORF">BET03_11665</name>
</gene>